<dbReference type="InterPro" id="IPR006175">
    <property type="entry name" value="YjgF/YER057c/UK114"/>
</dbReference>
<evidence type="ECO:0000313" key="3">
    <source>
        <dbReference type="Proteomes" id="UP000245396"/>
    </source>
</evidence>
<dbReference type="AlphaFoldDB" id="A0A316BPS1"/>
<protein>
    <submittedName>
        <fullName evidence="2">Enamine deaminase RidA (YjgF/YER057c/UK114 family)</fullName>
    </submittedName>
</protein>
<evidence type="ECO:0000313" key="2">
    <source>
        <dbReference type="EMBL" id="PWJ73194.1"/>
    </source>
</evidence>
<keyword evidence="3" id="KW-1185">Reference proteome</keyword>
<dbReference type="InterPro" id="IPR035959">
    <property type="entry name" value="RutC-like_sf"/>
</dbReference>
<dbReference type="STRING" id="1192868.GCA_000304395_00537"/>
<dbReference type="SUPFAM" id="SSF55298">
    <property type="entry name" value="YjgF-like"/>
    <property type="match status" value="1"/>
</dbReference>
<dbReference type="EMBL" id="QGGG01000028">
    <property type="protein sequence ID" value="PWJ73194.1"/>
    <property type="molecule type" value="Genomic_DNA"/>
</dbReference>
<comment type="caution">
    <text evidence="2">The sequence shown here is derived from an EMBL/GenBank/DDBJ whole genome shotgun (WGS) entry which is preliminary data.</text>
</comment>
<name>A0A316BPS1_PSESE</name>
<dbReference type="OrthoDB" id="9808943at2"/>
<dbReference type="Proteomes" id="UP000245396">
    <property type="component" value="Unassembled WGS sequence"/>
</dbReference>
<dbReference type="PANTHER" id="PTHR11803:SF58">
    <property type="entry name" value="PROTEIN HMF1-RELATED"/>
    <property type="match status" value="1"/>
</dbReference>
<dbReference type="PANTHER" id="PTHR11803">
    <property type="entry name" value="2-IMINOBUTANOATE/2-IMINOPROPANOATE DEAMINASE RIDA"/>
    <property type="match status" value="1"/>
</dbReference>
<dbReference type="Gene3D" id="3.30.1330.40">
    <property type="entry name" value="RutC-like"/>
    <property type="match status" value="1"/>
</dbReference>
<dbReference type="RefSeq" id="WP_019170263.1">
    <property type="nucleotide sequence ID" value="NZ_QGGG01000028.1"/>
</dbReference>
<organism evidence="2 3">
    <name type="scientific">Pseudaminobacter salicylatoxidans</name>
    <dbReference type="NCBI Taxonomy" id="93369"/>
    <lineage>
        <taxon>Bacteria</taxon>
        <taxon>Pseudomonadati</taxon>
        <taxon>Pseudomonadota</taxon>
        <taxon>Alphaproteobacteria</taxon>
        <taxon>Hyphomicrobiales</taxon>
        <taxon>Phyllobacteriaceae</taxon>
        <taxon>Pseudaminobacter</taxon>
    </lineage>
</organism>
<accession>A0A316BPS1</accession>
<dbReference type="CDD" id="cd00448">
    <property type="entry name" value="YjgF_YER057c_UK114_family"/>
    <property type="match status" value="1"/>
</dbReference>
<dbReference type="Pfam" id="PF01042">
    <property type="entry name" value="Ribonuc_L-PSP"/>
    <property type="match status" value="1"/>
</dbReference>
<evidence type="ECO:0000256" key="1">
    <source>
        <dbReference type="ARBA" id="ARBA00010552"/>
    </source>
</evidence>
<dbReference type="GO" id="GO:0005829">
    <property type="term" value="C:cytosol"/>
    <property type="evidence" value="ECO:0007669"/>
    <property type="project" value="TreeGrafter"/>
</dbReference>
<gene>
    <name evidence="2" type="ORF">C7441_12826</name>
</gene>
<proteinExistence type="inferred from homology"/>
<dbReference type="GO" id="GO:0019239">
    <property type="term" value="F:deaminase activity"/>
    <property type="evidence" value="ECO:0007669"/>
    <property type="project" value="TreeGrafter"/>
</dbReference>
<comment type="similarity">
    <text evidence="1">Belongs to the RutC family.</text>
</comment>
<reference evidence="2 3" key="1">
    <citation type="submission" date="2018-05" db="EMBL/GenBank/DDBJ databases">
        <title>Genomic Encyclopedia of Type Strains, Phase IV (KMG-IV): sequencing the most valuable type-strain genomes for metagenomic binning, comparative biology and taxonomic classification.</title>
        <authorList>
            <person name="Goeker M."/>
        </authorList>
    </citation>
    <scope>NUCLEOTIDE SEQUENCE [LARGE SCALE GENOMIC DNA]</scope>
    <source>
        <strain evidence="2 3">DSM 6986</strain>
    </source>
</reference>
<sequence>MKKTRVLTAQVSEPKPKTWSNCLVSGDLFFVSGLTARENDLVSIKGDNAYDQSKFIFSKIRAYVEAAGARMDDILKMTIFVTDMAHNKEVWQARAEEFSGDFPACSLVEVAALAQPEILVEIEAMGRIGCSTAA</sequence>